<dbReference type="AlphaFoldDB" id="A0AAW6CG54"/>
<evidence type="ECO:0000313" key="1">
    <source>
        <dbReference type="EMBL" id="MDB7908631.1"/>
    </source>
</evidence>
<dbReference type="RefSeq" id="WP_165449854.1">
    <property type="nucleotide sequence ID" value="NZ_CAXUMB010000014.1"/>
</dbReference>
<organism evidence="2 3">
    <name type="scientific">Flavonifractor plautii</name>
    <name type="common">Fusobacterium plautii</name>
    <dbReference type="NCBI Taxonomy" id="292800"/>
    <lineage>
        <taxon>Bacteria</taxon>
        <taxon>Bacillati</taxon>
        <taxon>Bacillota</taxon>
        <taxon>Clostridia</taxon>
        <taxon>Eubacteriales</taxon>
        <taxon>Oscillospiraceae</taxon>
        <taxon>Flavonifractor</taxon>
    </lineage>
</organism>
<dbReference type="Proteomes" id="UP001211173">
    <property type="component" value="Unassembled WGS sequence"/>
</dbReference>
<reference evidence="2" key="1">
    <citation type="submission" date="2023-01" db="EMBL/GenBank/DDBJ databases">
        <title>Human gut microbiome strain richness.</title>
        <authorList>
            <person name="Chen-Liaw A."/>
        </authorList>
    </citation>
    <scope>NUCLEOTIDE SEQUENCE</scope>
    <source>
        <strain evidence="2">1001287st1_F4_1001285I_161205</strain>
        <strain evidence="1">2225st1_A6_2225SCRN_200828</strain>
    </source>
</reference>
<dbReference type="EMBL" id="JAQLWV010000019">
    <property type="protein sequence ID" value="MDB7933997.1"/>
    <property type="molecule type" value="Genomic_DNA"/>
</dbReference>
<evidence type="ECO:0000313" key="3">
    <source>
        <dbReference type="Proteomes" id="UP001211173"/>
    </source>
</evidence>
<dbReference type="Proteomes" id="UP001211006">
    <property type="component" value="Unassembled WGS sequence"/>
</dbReference>
<gene>
    <name evidence="1" type="ORF">PND83_21845</name>
    <name evidence="2" type="ORF">PNE06_13020</name>
</gene>
<name>A0AAW6CG54_FLAPL</name>
<accession>A0AAW6CG54</accession>
<evidence type="ECO:0000313" key="2">
    <source>
        <dbReference type="EMBL" id="MDB7933997.1"/>
    </source>
</evidence>
<proteinExistence type="predicted"/>
<comment type="caution">
    <text evidence="2">The sequence shown here is derived from an EMBL/GenBank/DDBJ whole genome shotgun (WGS) entry which is preliminary data.</text>
</comment>
<dbReference type="EMBL" id="JAQLWO010000039">
    <property type="protein sequence ID" value="MDB7908631.1"/>
    <property type="molecule type" value="Genomic_DNA"/>
</dbReference>
<sequence>MKKLKLWMTQWLVDIGSCLTELGDRMIWKGVDMGDDLLRDDDELLKYAKKKGIVR</sequence>
<protein>
    <submittedName>
        <fullName evidence="2">Uncharacterized protein</fullName>
    </submittedName>
</protein>